<evidence type="ECO:0000313" key="5">
    <source>
        <dbReference type="Proteomes" id="UP000023152"/>
    </source>
</evidence>
<organism evidence="4 5">
    <name type="scientific">Reticulomyxa filosa</name>
    <dbReference type="NCBI Taxonomy" id="46433"/>
    <lineage>
        <taxon>Eukaryota</taxon>
        <taxon>Sar</taxon>
        <taxon>Rhizaria</taxon>
        <taxon>Retaria</taxon>
        <taxon>Foraminifera</taxon>
        <taxon>Monothalamids</taxon>
        <taxon>Reticulomyxidae</taxon>
        <taxon>Reticulomyxa</taxon>
    </lineage>
</organism>
<protein>
    <submittedName>
        <fullName evidence="4">Ankyrin</fullName>
    </submittedName>
</protein>
<feature type="repeat" description="ANK" evidence="3">
    <location>
        <begin position="130"/>
        <end position="162"/>
    </location>
</feature>
<gene>
    <name evidence="4" type="ORF">RFI_10455</name>
</gene>
<dbReference type="AlphaFoldDB" id="X6NK40"/>
<accession>X6NK40</accession>
<evidence type="ECO:0000256" key="1">
    <source>
        <dbReference type="ARBA" id="ARBA00022737"/>
    </source>
</evidence>
<dbReference type="PROSITE" id="PS50297">
    <property type="entry name" value="ANK_REP_REGION"/>
    <property type="match status" value="1"/>
</dbReference>
<name>X6NK40_RETFI</name>
<dbReference type="PANTHER" id="PTHR24198">
    <property type="entry name" value="ANKYRIN REPEAT AND PROTEIN KINASE DOMAIN-CONTAINING PROTEIN"/>
    <property type="match status" value="1"/>
</dbReference>
<sequence>MIADTEKSFDIAKVLLENIKVEITDNEIREVIEFVKERKYFGGPLNFCLAQKPPTKEEAERDPDKSDLLLKCAAMRRMAELLLRARIQNVNARDHINETCLHKCARNGYYELVRLLVYKYKIDIQLVNDNDMNAFHVAALEQHVQIVNLLLKEKIDIGIPTKEYGNHVLVHAARLHHTNLVKLMIQLGADFNARDDVVEYYFFFFGSFF</sequence>
<evidence type="ECO:0000256" key="2">
    <source>
        <dbReference type="ARBA" id="ARBA00023043"/>
    </source>
</evidence>
<dbReference type="InterPro" id="IPR002110">
    <property type="entry name" value="Ankyrin_rpt"/>
</dbReference>
<keyword evidence="2 3" id="KW-0040">ANK repeat</keyword>
<dbReference type="PANTHER" id="PTHR24198:SF165">
    <property type="entry name" value="ANKYRIN REPEAT-CONTAINING PROTEIN-RELATED"/>
    <property type="match status" value="1"/>
</dbReference>
<keyword evidence="1" id="KW-0677">Repeat</keyword>
<dbReference type="PROSITE" id="PS50088">
    <property type="entry name" value="ANK_REPEAT"/>
    <property type="match status" value="2"/>
</dbReference>
<dbReference type="OrthoDB" id="194358at2759"/>
<dbReference type="SMART" id="SM00248">
    <property type="entry name" value="ANK"/>
    <property type="match status" value="3"/>
</dbReference>
<dbReference type="InterPro" id="IPR036770">
    <property type="entry name" value="Ankyrin_rpt-contain_sf"/>
</dbReference>
<dbReference type="Gene3D" id="1.25.40.20">
    <property type="entry name" value="Ankyrin repeat-containing domain"/>
    <property type="match status" value="1"/>
</dbReference>
<dbReference type="EMBL" id="ASPP01007706">
    <property type="protein sequence ID" value="ETO26680.1"/>
    <property type="molecule type" value="Genomic_DNA"/>
</dbReference>
<feature type="repeat" description="ANK" evidence="3">
    <location>
        <begin position="164"/>
        <end position="196"/>
    </location>
</feature>
<dbReference type="SUPFAM" id="SSF48403">
    <property type="entry name" value="Ankyrin repeat"/>
    <property type="match status" value="1"/>
</dbReference>
<keyword evidence="5" id="KW-1185">Reference proteome</keyword>
<proteinExistence type="predicted"/>
<reference evidence="4 5" key="1">
    <citation type="journal article" date="2013" name="Curr. Biol.">
        <title>The Genome of the Foraminiferan Reticulomyxa filosa.</title>
        <authorList>
            <person name="Glockner G."/>
            <person name="Hulsmann N."/>
            <person name="Schleicher M."/>
            <person name="Noegel A.A."/>
            <person name="Eichinger L."/>
            <person name="Gallinger C."/>
            <person name="Pawlowski J."/>
            <person name="Sierra R."/>
            <person name="Euteneuer U."/>
            <person name="Pillet L."/>
            <person name="Moustafa A."/>
            <person name="Platzer M."/>
            <person name="Groth M."/>
            <person name="Szafranski K."/>
            <person name="Schliwa M."/>
        </authorList>
    </citation>
    <scope>NUCLEOTIDE SEQUENCE [LARGE SCALE GENOMIC DNA]</scope>
</reference>
<evidence type="ECO:0000313" key="4">
    <source>
        <dbReference type="EMBL" id="ETO26680.1"/>
    </source>
</evidence>
<comment type="caution">
    <text evidence="4">The sequence shown here is derived from an EMBL/GenBank/DDBJ whole genome shotgun (WGS) entry which is preliminary data.</text>
</comment>
<evidence type="ECO:0000256" key="3">
    <source>
        <dbReference type="PROSITE-ProRule" id="PRU00023"/>
    </source>
</evidence>
<dbReference type="Proteomes" id="UP000023152">
    <property type="component" value="Unassembled WGS sequence"/>
</dbReference>
<dbReference type="Pfam" id="PF12796">
    <property type="entry name" value="Ank_2"/>
    <property type="match status" value="1"/>
</dbReference>